<protein>
    <submittedName>
        <fullName evidence="14">ABC transporter B family member 1</fullName>
    </submittedName>
</protein>
<evidence type="ECO:0000256" key="10">
    <source>
        <dbReference type="SAM" id="MobiDB-lite"/>
    </source>
</evidence>
<evidence type="ECO:0000259" key="13">
    <source>
        <dbReference type="PROSITE" id="PS50929"/>
    </source>
</evidence>
<dbReference type="InterPro" id="IPR003439">
    <property type="entry name" value="ABC_transporter-like_ATP-bd"/>
</dbReference>
<dbReference type="InterPro" id="IPR027417">
    <property type="entry name" value="P-loop_NTPase"/>
</dbReference>
<dbReference type="OrthoDB" id="508731at2759"/>
<dbReference type="PROSITE" id="PS50893">
    <property type="entry name" value="ABC_TRANSPORTER_2"/>
    <property type="match status" value="1"/>
</dbReference>
<keyword evidence="3" id="KW-0813">Transport</keyword>
<feature type="transmembrane region" description="Helical" evidence="11">
    <location>
        <begin position="189"/>
        <end position="211"/>
    </location>
</feature>
<dbReference type="Pfam" id="PF00664">
    <property type="entry name" value="ABC_membrane"/>
    <property type="match status" value="1"/>
</dbReference>
<keyword evidence="7" id="KW-0067">ATP-binding</keyword>
<feature type="transmembrane region" description="Helical" evidence="11">
    <location>
        <begin position="88"/>
        <end position="112"/>
    </location>
</feature>
<dbReference type="PROSITE" id="PS00211">
    <property type="entry name" value="ABC_TRANSPORTER_1"/>
    <property type="match status" value="1"/>
</dbReference>
<dbReference type="GO" id="GO:0005743">
    <property type="term" value="C:mitochondrial inner membrane"/>
    <property type="evidence" value="ECO:0007669"/>
    <property type="project" value="TreeGrafter"/>
</dbReference>
<dbReference type="GO" id="GO:0090374">
    <property type="term" value="P:oligopeptide export from mitochondrion"/>
    <property type="evidence" value="ECO:0007669"/>
    <property type="project" value="TreeGrafter"/>
</dbReference>
<organism evidence="14 15">
    <name type="scientific">Micractinium conductrix</name>
    <dbReference type="NCBI Taxonomy" id="554055"/>
    <lineage>
        <taxon>Eukaryota</taxon>
        <taxon>Viridiplantae</taxon>
        <taxon>Chlorophyta</taxon>
        <taxon>core chlorophytes</taxon>
        <taxon>Trebouxiophyceae</taxon>
        <taxon>Chlorellales</taxon>
        <taxon>Chlorellaceae</taxon>
        <taxon>Chlorella clade</taxon>
        <taxon>Micractinium</taxon>
    </lineage>
</organism>
<keyword evidence="4 11" id="KW-0812">Transmembrane</keyword>
<dbReference type="InterPro" id="IPR003593">
    <property type="entry name" value="AAA+_ATPase"/>
</dbReference>
<dbReference type="STRING" id="554055.A0A2P6V3Z1"/>
<evidence type="ECO:0000256" key="4">
    <source>
        <dbReference type="ARBA" id="ARBA00022692"/>
    </source>
</evidence>
<feature type="transmembrane region" description="Helical" evidence="11">
    <location>
        <begin position="164"/>
        <end position="183"/>
    </location>
</feature>
<dbReference type="CDD" id="cd18577">
    <property type="entry name" value="ABC_6TM_Pgp_ABCB1_D1_like"/>
    <property type="match status" value="1"/>
</dbReference>
<evidence type="ECO:0000256" key="11">
    <source>
        <dbReference type="SAM" id="Phobius"/>
    </source>
</evidence>
<accession>A0A2P6V3Z1</accession>
<evidence type="ECO:0000256" key="8">
    <source>
        <dbReference type="ARBA" id="ARBA00022989"/>
    </source>
</evidence>
<comment type="caution">
    <text evidence="14">The sequence shown here is derived from an EMBL/GenBank/DDBJ whole genome shotgun (WGS) entry which is preliminary data.</text>
</comment>
<dbReference type="GO" id="GO:0015421">
    <property type="term" value="F:ABC-type oligopeptide transporter activity"/>
    <property type="evidence" value="ECO:0007669"/>
    <property type="project" value="TreeGrafter"/>
</dbReference>
<keyword evidence="15" id="KW-1185">Reference proteome</keyword>
<evidence type="ECO:0000256" key="5">
    <source>
        <dbReference type="ARBA" id="ARBA00022737"/>
    </source>
</evidence>
<dbReference type="PANTHER" id="PTHR43394:SF11">
    <property type="entry name" value="ATP-BINDING CASSETTE TRANSPORTER"/>
    <property type="match status" value="1"/>
</dbReference>
<reference evidence="14 15" key="1">
    <citation type="journal article" date="2018" name="Plant J.">
        <title>Genome sequences of Chlorella sorokiniana UTEX 1602 and Micractinium conductrix SAG 241.80: implications to maltose excretion by a green alga.</title>
        <authorList>
            <person name="Arriola M.B."/>
            <person name="Velmurugan N."/>
            <person name="Zhang Y."/>
            <person name="Plunkett M.H."/>
            <person name="Hondzo H."/>
            <person name="Barney B.M."/>
        </authorList>
    </citation>
    <scope>NUCLEOTIDE SEQUENCE [LARGE SCALE GENOMIC DNA]</scope>
    <source>
        <strain evidence="14 15">SAG 241.80</strain>
    </source>
</reference>
<dbReference type="PROSITE" id="PS50929">
    <property type="entry name" value="ABC_TM1F"/>
    <property type="match status" value="1"/>
</dbReference>
<dbReference type="InterPro" id="IPR036640">
    <property type="entry name" value="ABC1_TM_sf"/>
</dbReference>
<comment type="subcellular location">
    <subcellularLocation>
        <location evidence="1">Membrane</location>
        <topology evidence="1">Multi-pass membrane protein</topology>
    </subcellularLocation>
</comment>
<sequence length="563" mass="58600">MHRDQGTGPVSAGAMAGGDFRAADAPTLSSYASLWKYAKRGERAVAALGCVAAFVCGGLIPVNLYLFGELLNGFADPVDPASAIARHALAITGVAAACFVTGTAQYVCLMWPSARLTNRVRRLYFASLLSQDMSFFDAADDGRQWLHVLNEEAGLLQEAMGENLGSFIHDIACFLIGMVVAFAKGWDLSLVMLAAIPAMVIVGSVCGVLTARLEARASSAYAQAGGIALEAITNIRTVAAHGQEGAILKAYAVALAEPTHLGERQGLLAGLTLGATHLVFNAFYALALWYGARRVASGALDGGRVVAVLLSCVFGGFYLGQSPGTVGLEGTPLNGCCGEVELVGVHFAYPARPSRSVFRGLSMRFPPGKVSALVGESGSGKSTIIQLLLRLYEPSAGEVLLDGRNLRFLPLNWLRTQIGLVSQSPTLFATSIHDNIALATGASHEAVVAAAMAANAHNFISKLPKGYDTVVGEKGSALSGGQRQRIAIARAILKNPTILLLDEATSALDPGCEKAVSAALAELSSGRTVVMVAHRLSTGLGTPVVHPPGPARQDGSAAGHKDR</sequence>
<keyword evidence="9 11" id="KW-0472">Membrane</keyword>
<feature type="transmembrane region" description="Helical" evidence="11">
    <location>
        <begin position="44"/>
        <end position="68"/>
    </location>
</feature>
<evidence type="ECO:0000259" key="12">
    <source>
        <dbReference type="PROSITE" id="PS50893"/>
    </source>
</evidence>
<evidence type="ECO:0000256" key="7">
    <source>
        <dbReference type="ARBA" id="ARBA00022840"/>
    </source>
</evidence>
<feature type="region of interest" description="Disordered" evidence="10">
    <location>
        <begin position="540"/>
        <end position="563"/>
    </location>
</feature>
<dbReference type="GO" id="GO:0005524">
    <property type="term" value="F:ATP binding"/>
    <property type="evidence" value="ECO:0007669"/>
    <property type="project" value="UniProtKB-KW"/>
</dbReference>
<dbReference type="Proteomes" id="UP000239649">
    <property type="component" value="Unassembled WGS sequence"/>
</dbReference>
<dbReference type="SUPFAM" id="SSF52540">
    <property type="entry name" value="P-loop containing nucleoside triphosphate hydrolases"/>
    <property type="match status" value="1"/>
</dbReference>
<dbReference type="SMART" id="SM00382">
    <property type="entry name" value="AAA"/>
    <property type="match status" value="1"/>
</dbReference>
<keyword evidence="8 11" id="KW-1133">Transmembrane helix</keyword>
<proteinExistence type="inferred from homology"/>
<evidence type="ECO:0000256" key="1">
    <source>
        <dbReference type="ARBA" id="ARBA00004141"/>
    </source>
</evidence>
<gene>
    <name evidence="14" type="ORF">C2E20_7683</name>
</gene>
<evidence type="ECO:0000256" key="6">
    <source>
        <dbReference type="ARBA" id="ARBA00022741"/>
    </source>
</evidence>
<feature type="domain" description="ABC transmembrane type-1" evidence="13">
    <location>
        <begin position="47"/>
        <end position="321"/>
    </location>
</feature>
<comment type="similarity">
    <text evidence="2">Belongs to the ABC transporter superfamily. ABCB family. Multidrug resistance exporter (TC 3.A.1.201) subfamily.</text>
</comment>
<dbReference type="InterPro" id="IPR039421">
    <property type="entry name" value="Type_1_exporter"/>
</dbReference>
<dbReference type="FunFam" id="3.40.50.300:FF:000967">
    <property type="entry name" value="ABC multidrug transporter mdr4"/>
    <property type="match status" value="1"/>
</dbReference>
<feature type="transmembrane region" description="Helical" evidence="11">
    <location>
        <begin position="267"/>
        <end position="290"/>
    </location>
</feature>
<dbReference type="Pfam" id="PF00005">
    <property type="entry name" value="ABC_tran"/>
    <property type="match status" value="1"/>
</dbReference>
<evidence type="ECO:0000256" key="2">
    <source>
        <dbReference type="ARBA" id="ARBA00007577"/>
    </source>
</evidence>
<evidence type="ECO:0000256" key="3">
    <source>
        <dbReference type="ARBA" id="ARBA00022448"/>
    </source>
</evidence>
<dbReference type="AlphaFoldDB" id="A0A2P6V3Z1"/>
<evidence type="ECO:0000313" key="15">
    <source>
        <dbReference type="Proteomes" id="UP000239649"/>
    </source>
</evidence>
<dbReference type="GO" id="GO:0016887">
    <property type="term" value="F:ATP hydrolysis activity"/>
    <property type="evidence" value="ECO:0007669"/>
    <property type="project" value="InterPro"/>
</dbReference>
<keyword evidence="5" id="KW-0677">Repeat</keyword>
<dbReference type="InterPro" id="IPR011527">
    <property type="entry name" value="ABC1_TM_dom"/>
</dbReference>
<evidence type="ECO:0000256" key="9">
    <source>
        <dbReference type="ARBA" id="ARBA00023136"/>
    </source>
</evidence>
<dbReference type="SUPFAM" id="SSF90123">
    <property type="entry name" value="ABC transporter transmembrane region"/>
    <property type="match status" value="1"/>
</dbReference>
<dbReference type="EMBL" id="LHPF02000033">
    <property type="protein sequence ID" value="PSC68810.1"/>
    <property type="molecule type" value="Genomic_DNA"/>
</dbReference>
<feature type="domain" description="ABC transporter" evidence="12">
    <location>
        <begin position="340"/>
        <end position="563"/>
    </location>
</feature>
<dbReference type="PANTHER" id="PTHR43394">
    <property type="entry name" value="ATP-DEPENDENT PERMEASE MDL1, MITOCHONDRIAL"/>
    <property type="match status" value="1"/>
</dbReference>
<dbReference type="Gene3D" id="3.40.50.300">
    <property type="entry name" value="P-loop containing nucleotide triphosphate hydrolases"/>
    <property type="match status" value="1"/>
</dbReference>
<dbReference type="Gene3D" id="1.20.1560.10">
    <property type="entry name" value="ABC transporter type 1, transmembrane domain"/>
    <property type="match status" value="1"/>
</dbReference>
<name>A0A2P6V3Z1_9CHLO</name>
<evidence type="ECO:0000313" key="14">
    <source>
        <dbReference type="EMBL" id="PSC68810.1"/>
    </source>
</evidence>
<dbReference type="InterPro" id="IPR017871">
    <property type="entry name" value="ABC_transporter-like_CS"/>
</dbReference>
<keyword evidence="6" id="KW-0547">Nucleotide-binding</keyword>